<dbReference type="RefSeq" id="WP_221133304.1">
    <property type="nucleotide sequence ID" value="NZ_JABDYC010000001.1"/>
</dbReference>
<sequence length="129" mass="14428">MNIEAFPEYAAVKRREPSFAYIGQVWEMEILARAFTVLGCTHLIVSDGLSFLADRLVNGARHESFVRISDQDDDHDDVDIRDYLLDDLQDGCAQLAVAIAKDQCSSSPRILRAAADHASNFCREICHLS</sequence>
<name>A0A9Q3QVV2_9HYPH</name>
<gene>
    <name evidence="1" type="ORF">HJB63_00910</name>
</gene>
<dbReference type="AlphaFoldDB" id="A0A9Q3QVV2"/>
<protein>
    <submittedName>
        <fullName evidence="1">Uncharacterized protein</fullName>
    </submittedName>
</protein>
<evidence type="ECO:0000313" key="1">
    <source>
        <dbReference type="EMBL" id="MBX5021155.1"/>
    </source>
</evidence>
<accession>A0A9Q3QVV2</accession>
<proteinExistence type="predicted"/>
<organism evidence="1 2">
    <name type="scientific">Rhizobium lentis</name>
    <dbReference type="NCBI Taxonomy" id="1138194"/>
    <lineage>
        <taxon>Bacteria</taxon>
        <taxon>Pseudomonadati</taxon>
        <taxon>Pseudomonadota</taxon>
        <taxon>Alphaproteobacteria</taxon>
        <taxon>Hyphomicrobiales</taxon>
        <taxon>Rhizobiaceae</taxon>
        <taxon>Rhizobium/Agrobacterium group</taxon>
        <taxon>Rhizobium</taxon>
    </lineage>
</organism>
<dbReference type="EMBL" id="JABDYC010000001">
    <property type="protein sequence ID" value="MBX5021155.1"/>
    <property type="molecule type" value="Genomic_DNA"/>
</dbReference>
<reference evidence="1" key="1">
    <citation type="submission" date="2020-04" db="EMBL/GenBank/DDBJ databases">
        <title>Global-level population genomics: horizontal gene transfer, symbiosis and evolution in Rhizobia.</title>
        <authorList>
            <person name="Gai Y."/>
        </authorList>
    </citation>
    <scope>NUCLEOTIDE SEQUENCE</scope>
    <source>
        <strain evidence="1">BLR57</strain>
    </source>
</reference>
<evidence type="ECO:0000313" key="2">
    <source>
        <dbReference type="Proteomes" id="UP000749740"/>
    </source>
</evidence>
<comment type="caution">
    <text evidence="1">The sequence shown here is derived from an EMBL/GenBank/DDBJ whole genome shotgun (WGS) entry which is preliminary data.</text>
</comment>
<dbReference type="Proteomes" id="UP000749740">
    <property type="component" value="Unassembled WGS sequence"/>
</dbReference>